<dbReference type="Gene3D" id="2.60.120.260">
    <property type="entry name" value="Galactose-binding domain-like"/>
    <property type="match status" value="1"/>
</dbReference>
<reference evidence="7" key="1">
    <citation type="submission" date="2011-12" db="EMBL/GenBank/DDBJ databases">
        <title>Complete sequence of Clostridium clariflavum DSM 19732.</title>
        <authorList>
            <consortium name="US DOE Joint Genome Institute"/>
            <person name="Lucas S."/>
            <person name="Han J."/>
            <person name="Lapidus A."/>
            <person name="Cheng J.-F."/>
            <person name="Goodwin L."/>
            <person name="Pitluck S."/>
            <person name="Peters L."/>
            <person name="Teshima H."/>
            <person name="Detter J.C."/>
            <person name="Han C."/>
            <person name="Tapia R."/>
            <person name="Land M."/>
            <person name="Hauser L."/>
            <person name="Kyrpides N."/>
            <person name="Ivanova N."/>
            <person name="Pagani I."/>
            <person name="Kitzmiller T."/>
            <person name="Lynd L."/>
            <person name="Izquierdo J."/>
            <person name="Woyke T."/>
        </authorList>
    </citation>
    <scope>NUCLEOTIDE SEQUENCE [LARGE SCALE GENOMIC DNA]</scope>
    <source>
        <strain evidence="7">DSM 19732 / NBRC 101661 / EBR45</strain>
    </source>
</reference>
<reference evidence="6 7" key="2">
    <citation type="journal article" date="2012" name="Stand. Genomic Sci.">
        <title>Complete Genome Sequence of Clostridium clariflavum DSM 19732.</title>
        <authorList>
            <person name="Izquierdo J.A."/>
            <person name="Goodwin L."/>
            <person name="Davenport K.W."/>
            <person name="Teshima H."/>
            <person name="Bruce D."/>
            <person name="Detter C."/>
            <person name="Tapia R."/>
            <person name="Han S."/>
            <person name="Land M."/>
            <person name="Hauser L."/>
            <person name="Jeffries C.D."/>
            <person name="Han J."/>
            <person name="Pitluck S."/>
            <person name="Nolan M."/>
            <person name="Chen A."/>
            <person name="Huntemann M."/>
            <person name="Mavromatis K."/>
            <person name="Mikhailova N."/>
            <person name="Liolios K."/>
            <person name="Woyke T."/>
            <person name="Lynd L.R."/>
        </authorList>
    </citation>
    <scope>NUCLEOTIDE SEQUENCE [LARGE SCALE GENOMIC DNA]</scope>
    <source>
        <strain evidence="7">DSM 19732 / NBRC 101661 / EBR45</strain>
    </source>
</reference>
<feature type="region of interest" description="Disordered" evidence="2">
    <location>
        <begin position="235"/>
        <end position="258"/>
    </location>
</feature>
<evidence type="ECO:0000313" key="6">
    <source>
        <dbReference type="EMBL" id="AEV69574.1"/>
    </source>
</evidence>
<dbReference type="InterPro" id="IPR038731">
    <property type="entry name" value="RgtA/B/C-like"/>
</dbReference>
<dbReference type="STRING" id="720554.Clocl_3039"/>
<feature type="transmembrane region" description="Helical" evidence="1">
    <location>
        <begin position="777"/>
        <end position="798"/>
    </location>
</feature>
<feature type="domain" description="Glycosyltransferase RgtA/B/C/D-like" evidence="4">
    <location>
        <begin position="461"/>
        <end position="597"/>
    </location>
</feature>
<comment type="function">
    <text evidence="1">Protein O-mannosyltransferase that catalyzes the transfer of a single mannose residue from a polyprenol phospho-mannosyl lipidic donor to the hydroxyl group of selected serine and threonine residues in acceptor proteins.</text>
</comment>
<feature type="transmembrane region" description="Helical" evidence="1">
    <location>
        <begin position="754"/>
        <end position="771"/>
    </location>
</feature>
<sequence length="864" mass="97841" precursor="true">MSKKLIAAIFALSLVFFQLGAAYAEGANEVLNPGFEESNSDIAFWDKWSYNTSTEVTLITDPEIAHSGNNCVKITNTSANDSRIRQMVSVKENTLYKISGWIKTENVSEQGKGAILSIFGTFISTTELKGTNDWTYVELYGRTGSDQRVIELTAGVGGHSGESTGTAYFDDITVEETLDVPAGAAIISLYNSQQNNQPAETADQSSGKGWLIALIAALAVAIGVITSFVFFKSGKEDKNSKGKKAVNQKNENSKDSLEDVSDAKPFKVDRKDWILMTAITLVYAVIALYKLGSTNVPETFWQPSELGTTINLNFDREYDFSKIAYYYGIGDVSLRIEYLNAEGNYVPIATINQDVYKAFGWGNENVQFRAQNLRLRVQRIGGTLNEIVFFENGSDQPVTNFTVEVEKLGRNDRGTPENLFDEQDIGVYENNFMTSTYFDEIYHPRTAFEHIYRMEPYETTHPPLGKLIIALGMLIFGVNPFGWRVMGTLFGVAMVPAMYLFGKKIFRKRIYGFIPAFLIAFECMHFAQTRIGTIDSYPALFVILAYYFMYDSFINKSYEVGFKKSLVPLLLSGIFWGLGCASKWTAVYAGGGLAVLYFTSKILEYRSYNKQLRRKKMSETARKEKINSWFINHFIKPSLACVIFFVIIPILIYTASYLPIITLPGDGHNLGEVWRYQVNMYNYHSNLTDSHPFESPAYSWPLIQKPLLEYRNTNLPYDRTSLMYVMGNPAVFWFGIVCVFVAVIISIAKKDKRAVPFLVAFAFQYLPWFRVSRCIFIYHFFTSVPFLILCIVYVLNFLREDFPQIVTRDFGSQSAGETAYKISTVFIYSYLAITLALFILLYPAISGMEVPTSYLNYVKWINVR</sequence>
<keyword evidence="1" id="KW-1133">Transmembrane helix</keyword>
<evidence type="ECO:0000256" key="3">
    <source>
        <dbReference type="SAM" id="SignalP"/>
    </source>
</evidence>
<dbReference type="RefSeq" id="WP_014256119.1">
    <property type="nucleotide sequence ID" value="NC_016627.1"/>
</dbReference>
<keyword evidence="1 6" id="KW-0808">Transferase</keyword>
<feature type="chain" id="PRO_5003511575" description="Polyprenol-phosphate-mannose--protein mannosyltransferase" evidence="3">
    <location>
        <begin position="25"/>
        <end position="864"/>
    </location>
</feature>
<dbReference type="KEGG" id="ccl:Clocl_3039"/>
<name>G8LUZ7_ACECE</name>
<evidence type="ECO:0000256" key="1">
    <source>
        <dbReference type="RuleBase" id="RU367007"/>
    </source>
</evidence>
<feature type="transmembrane region" description="Helical" evidence="1">
    <location>
        <begin position="730"/>
        <end position="747"/>
    </location>
</feature>
<feature type="signal peptide" evidence="3">
    <location>
        <begin position="1"/>
        <end position="24"/>
    </location>
</feature>
<dbReference type="HOGENOM" id="CLU_306052_0_0_9"/>
<keyword evidence="1" id="KW-0472">Membrane</keyword>
<dbReference type="InterPro" id="IPR032421">
    <property type="entry name" value="PMT_4TMC"/>
</dbReference>
<dbReference type="GO" id="GO:0004169">
    <property type="term" value="F:dolichyl-phosphate-mannose-protein mannosyltransferase activity"/>
    <property type="evidence" value="ECO:0007669"/>
    <property type="project" value="UniProtKB-UniRule"/>
</dbReference>
<evidence type="ECO:0000259" key="4">
    <source>
        <dbReference type="Pfam" id="PF13231"/>
    </source>
</evidence>
<proteinExistence type="inferred from homology"/>
<feature type="transmembrane region" description="Helical" evidence="1">
    <location>
        <begin position="537"/>
        <end position="554"/>
    </location>
</feature>
<feature type="transmembrane region" description="Helical" evidence="1">
    <location>
        <begin position="481"/>
        <end position="501"/>
    </location>
</feature>
<evidence type="ECO:0000313" key="7">
    <source>
        <dbReference type="Proteomes" id="UP000005435"/>
    </source>
</evidence>
<protein>
    <recommendedName>
        <fullName evidence="1">Polyprenol-phosphate-mannose--protein mannosyltransferase</fullName>
        <ecNumber evidence="1">2.4.1.-</ecNumber>
    </recommendedName>
</protein>
<comment type="pathway">
    <text evidence="1">Protein modification; protein glycosylation.</text>
</comment>
<dbReference type="GO" id="GO:0005886">
    <property type="term" value="C:plasma membrane"/>
    <property type="evidence" value="ECO:0007669"/>
    <property type="project" value="UniProtKB-SubCell"/>
</dbReference>
<keyword evidence="1" id="KW-0328">Glycosyltransferase</keyword>
<organism evidence="6 7">
    <name type="scientific">Acetivibrio clariflavus (strain DSM 19732 / NBRC 101661 / EBR45)</name>
    <name type="common">Clostridium clariflavum</name>
    <dbReference type="NCBI Taxonomy" id="720554"/>
    <lineage>
        <taxon>Bacteria</taxon>
        <taxon>Bacillati</taxon>
        <taxon>Bacillota</taxon>
        <taxon>Clostridia</taxon>
        <taxon>Eubacteriales</taxon>
        <taxon>Oscillospiraceae</taxon>
        <taxon>Acetivibrio</taxon>
    </lineage>
</organism>
<feature type="transmembrane region" description="Helical" evidence="1">
    <location>
        <begin position="819"/>
        <end position="845"/>
    </location>
</feature>
<comment type="similarity">
    <text evidence="1">Belongs to the glycosyltransferase 39 family.</text>
</comment>
<dbReference type="AlphaFoldDB" id="G8LUZ7"/>
<dbReference type="Pfam" id="PF16192">
    <property type="entry name" value="PMT_4TMC"/>
    <property type="match status" value="1"/>
</dbReference>
<dbReference type="InterPro" id="IPR027005">
    <property type="entry name" value="PMT-like"/>
</dbReference>
<keyword evidence="1" id="KW-1003">Cell membrane</keyword>
<keyword evidence="1" id="KW-0812">Transmembrane</keyword>
<feature type="domain" description="Protein O-mannosyl-transferase C-terminal four TM" evidence="5">
    <location>
        <begin position="672"/>
        <end position="862"/>
    </location>
</feature>
<feature type="transmembrane region" description="Helical" evidence="1">
    <location>
        <begin position="629"/>
        <end position="653"/>
    </location>
</feature>
<keyword evidence="3" id="KW-0732">Signal</keyword>
<comment type="subcellular location">
    <subcellularLocation>
        <location evidence="1">Cell membrane</location>
    </subcellularLocation>
</comment>
<evidence type="ECO:0000259" key="5">
    <source>
        <dbReference type="Pfam" id="PF16192"/>
    </source>
</evidence>
<dbReference type="OrthoDB" id="9776737at2"/>
<dbReference type="EC" id="2.4.1.-" evidence="1"/>
<feature type="transmembrane region" description="Helical" evidence="1">
    <location>
        <begin position="210"/>
        <end position="231"/>
    </location>
</feature>
<dbReference type="UniPathway" id="UPA00378"/>
<dbReference type="Proteomes" id="UP000005435">
    <property type="component" value="Chromosome"/>
</dbReference>
<feature type="transmembrane region" description="Helical" evidence="1">
    <location>
        <begin position="273"/>
        <end position="291"/>
    </location>
</feature>
<accession>G8LUZ7</accession>
<keyword evidence="7" id="KW-1185">Reference proteome</keyword>
<dbReference type="EMBL" id="CP003065">
    <property type="protein sequence ID" value="AEV69574.1"/>
    <property type="molecule type" value="Genomic_DNA"/>
</dbReference>
<evidence type="ECO:0000256" key="2">
    <source>
        <dbReference type="SAM" id="MobiDB-lite"/>
    </source>
</evidence>
<dbReference type="Pfam" id="PF13231">
    <property type="entry name" value="PMT_2"/>
    <property type="match status" value="1"/>
</dbReference>
<dbReference type="eggNOG" id="COG4346">
    <property type="taxonomic scope" value="Bacteria"/>
</dbReference>
<gene>
    <name evidence="6" type="ordered locus">Clocl_3039</name>
</gene>
<dbReference type="PANTHER" id="PTHR10050">
    <property type="entry name" value="DOLICHYL-PHOSPHATE-MANNOSE--PROTEIN MANNOSYLTRANSFERASE"/>
    <property type="match status" value="1"/>
</dbReference>